<dbReference type="InterPro" id="IPR004462">
    <property type="entry name" value="Desulfoferrodoxin_N"/>
</dbReference>
<dbReference type="Gene3D" id="2.20.28.100">
    <property type="entry name" value="Desulphoferrodoxin, N-terminal domain"/>
    <property type="match status" value="2"/>
</dbReference>
<dbReference type="InterPro" id="IPR038094">
    <property type="entry name" value="Desulfoferrodoxin_N_sf"/>
</dbReference>
<keyword evidence="3" id="KW-0249">Electron transport</keyword>
<evidence type="ECO:0000313" key="6">
    <source>
        <dbReference type="EMBL" id="MBS1259408.1"/>
    </source>
</evidence>
<evidence type="ECO:0000256" key="2">
    <source>
        <dbReference type="ARBA" id="ARBA00022723"/>
    </source>
</evidence>
<evidence type="ECO:0000256" key="4">
    <source>
        <dbReference type="ARBA" id="ARBA00023004"/>
    </source>
</evidence>
<evidence type="ECO:0000259" key="5">
    <source>
        <dbReference type="Pfam" id="PF06397"/>
    </source>
</evidence>
<dbReference type="GO" id="GO:0005506">
    <property type="term" value="F:iron ion binding"/>
    <property type="evidence" value="ECO:0007669"/>
    <property type="project" value="InterPro"/>
</dbReference>
<evidence type="ECO:0000256" key="1">
    <source>
        <dbReference type="ARBA" id="ARBA00022448"/>
    </source>
</evidence>
<dbReference type="Pfam" id="PF06397">
    <property type="entry name" value="Desulfoferrod_N"/>
    <property type="match status" value="2"/>
</dbReference>
<dbReference type="Proteomes" id="UP000722750">
    <property type="component" value="Unassembled WGS sequence"/>
</dbReference>
<reference evidence="6" key="1">
    <citation type="journal article" date="2021" name="ISME J.">
        <title>Fine-scale metabolic discontinuity in a stratified prokaryote microbiome of a Red Sea deep halocline.</title>
        <authorList>
            <person name="Michoud G."/>
            <person name="Ngugi D.K."/>
            <person name="Barozzi A."/>
            <person name="Merlino G."/>
            <person name="Calleja M.L."/>
            <person name="Delgado-Huertas A."/>
            <person name="Moran X.A.G."/>
            <person name="Daffonchio D."/>
        </authorList>
    </citation>
    <scope>NUCLEOTIDE SEQUENCE</scope>
    <source>
        <strain evidence="6">SuakinDeep_MAG55_1</strain>
    </source>
</reference>
<feature type="domain" description="Desulfoferrodoxin N-terminal" evidence="5">
    <location>
        <begin position="3"/>
        <end position="36"/>
    </location>
</feature>
<comment type="caution">
    <text evidence="6">The sequence shown here is derived from an EMBL/GenBank/DDBJ whole genome shotgun (WGS) entry which is preliminary data.</text>
</comment>
<keyword evidence="4" id="KW-0408">Iron</keyword>
<dbReference type="AlphaFoldDB" id="A0A942A1V9"/>
<protein>
    <recommendedName>
        <fullName evidence="5">Desulfoferrodoxin N-terminal domain-containing protein</fullName>
    </recommendedName>
</protein>
<accession>A0A942A1V9</accession>
<keyword evidence="2" id="KW-0479">Metal-binding</keyword>
<organism evidence="6 7">
    <name type="scientific">Candidatus Scalindua arabica</name>
    <dbReference type="NCBI Taxonomy" id="1127984"/>
    <lineage>
        <taxon>Bacteria</taxon>
        <taxon>Pseudomonadati</taxon>
        <taxon>Planctomycetota</taxon>
        <taxon>Candidatus Brocadiia</taxon>
        <taxon>Candidatus Brocadiales</taxon>
        <taxon>Candidatus Scalinduaceae</taxon>
        <taxon>Candidatus Scalindua</taxon>
    </lineage>
</organism>
<dbReference type="EMBL" id="JAANXD010000092">
    <property type="protein sequence ID" value="MBS1259408.1"/>
    <property type="molecule type" value="Genomic_DNA"/>
</dbReference>
<keyword evidence="1" id="KW-0813">Transport</keyword>
<gene>
    <name evidence="6" type="ORF">MAG551_02478</name>
</gene>
<evidence type="ECO:0000313" key="7">
    <source>
        <dbReference type="Proteomes" id="UP000722750"/>
    </source>
</evidence>
<evidence type="ECO:0000256" key="3">
    <source>
        <dbReference type="ARBA" id="ARBA00022982"/>
    </source>
</evidence>
<name>A0A942A1V9_9BACT</name>
<proteinExistence type="predicted"/>
<sequence length="91" mass="10098">MKKTGQTYFCEICRQKVVVVEDGFGVLVCCGQEMKHVAEKSMMETWTSVHPKPQGGVIYACKECGQKVSVVDETTGILECCGQRMQQESDS</sequence>
<feature type="domain" description="Desulfoferrodoxin N-terminal" evidence="5">
    <location>
        <begin position="57"/>
        <end position="86"/>
    </location>
</feature>
<dbReference type="SUPFAM" id="SSF57802">
    <property type="entry name" value="Rubredoxin-like"/>
    <property type="match status" value="2"/>
</dbReference>